<name>A0A699GPV7_TANCI</name>
<accession>A0A699GPV7</accession>
<comment type="caution">
    <text evidence="1">The sequence shown here is derived from an EMBL/GenBank/DDBJ whole genome shotgun (WGS) entry which is preliminary data.</text>
</comment>
<gene>
    <name evidence="1" type="ORF">Tci_137069</name>
</gene>
<proteinExistence type="predicted"/>
<evidence type="ECO:0000313" key="1">
    <source>
        <dbReference type="EMBL" id="GEV65092.1"/>
    </source>
</evidence>
<reference evidence="1" key="1">
    <citation type="journal article" date="2019" name="Sci. Rep.">
        <title>Draft genome of Tanacetum cinerariifolium, the natural source of mosquito coil.</title>
        <authorList>
            <person name="Yamashiro T."/>
            <person name="Shiraishi A."/>
            <person name="Satake H."/>
            <person name="Nakayama K."/>
        </authorList>
    </citation>
    <scope>NUCLEOTIDE SEQUENCE</scope>
</reference>
<dbReference type="AlphaFoldDB" id="A0A699GPV7"/>
<sequence>MCLKIAHTLMKLHKMVIHLSQSHLKSTMVGALHQHLADMVVKLGYGVSDLMYFYFLRPRLGLDYSLHPLNVDADVLEMAKCVKDYKLILVYVEHGSSNVDTSIFVTPKKEVAIAVDNHLRNGPIEIDSSPDPASSLEGPIVVESVDDPFGDLDEILGNSSTVDDVLDLQMLFKTKEVGHIRKFKEVEVEADNELEEESDIEENYTSVSDLEDLYYDPKHDEVFDDDERIIKDVHANNLDDEIDSERRIQLRELRRIGKQKNKGPNKYYFYLGEQFATKEIMKGRVRKHSVETKRRLILVKNDKERVIVRCEGTIPALVRYVASDTNMGKNVFSETKGGPVIRDNNINGKQNILGKDKTVQEKGKKGLIQAIASIFPSAEHRKWELTGMSCKYIMAAIYNMSENSMGVGIPEQWVHVAYRLETWAHVYSFEINPCNGKEIWPVVESATAIPPIHKPLSWKVTKEEEEVI</sequence>
<dbReference type="EMBL" id="BKCJ010029922">
    <property type="protein sequence ID" value="GEV65092.1"/>
    <property type="molecule type" value="Genomic_DNA"/>
</dbReference>
<organism evidence="1">
    <name type="scientific">Tanacetum cinerariifolium</name>
    <name type="common">Dalmatian daisy</name>
    <name type="synonym">Chrysanthemum cinerariifolium</name>
    <dbReference type="NCBI Taxonomy" id="118510"/>
    <lineage>
        <taxon>Eukaryota</taxon>
        <taxon>Viridiplantae</taxon>
        <taxon>Streptophyta</taxon>
        <taxon>Embryophyta</taxon>
        <taxon>Tracheophyta</taxon>
        <taxon>Spermatophyta</taxon>
        <taxon>Magnoliopsida</taxon>
        <taxon>eudicotyledons</taxon>
        <taxon>Gunneridae</taxon>
        <taxon>Pentapetalae</taxon>
        <taxon>asterids</taxon>
        <taxon>campanulids</taxon>
        <taxon>Asterales</taxon>
        <taxon>Asteraceae</taxon>
        <taxon>Asteroideae</taxon>
        <taxon>Anthemideae</taxon>
        <taxon>Anthemidinae</taxon>
        <taxon>Tanacetum</taxon>
    </lineage>
</organism>
<protein>
    <submittedName>
        <fullName evidence="1">Transposase, mutator type</fullName>
    </submittedName>
</protein>